<protein>
    <submittedName>
        <fullName evidence="2">YLP motif protein</fullName>
    </submittedName>
</protein>
<evidence type="ECO:0000313" key="3">
    <source>
        <dbReference type="Proteomes" id="UP000009168"/>
    </source>
</evidence>
<keyword evidence="3" id="KW-1185">Reference proteome</keyword>
<dbReference type="SUPFAM" id="SSF48452">
    <property type="entry name" value="TPR-like"/>
    <property type="match status" value="1"/>
</dbReference>
<keyword evidence="1" id="KW-0812">Transmembrane</keyword>
<dbReference type="GeneID" id="24438083"/>
<dbReference type="InterPro" id="IPR011990">
    <property type="entry name" value="TPR-like_helical_dom_sf"/>
</dbReference>
<dbReference type="InParanoid" id="W7XLD7"/>
<evidence type="ECO:0000256" key="1">
    <source>
        <dbReference type="SAM" id="Phobius"/>
    </source>
</evidence>
<organism evidence="2 3">
    <name type="scientific">Tetrahymena thermophila (strain SB210)</name>
    <dbReference type="NCBI Taxonomy" id="312017"/>
    <lineage>
        <taxon>Eukaryota</taxon>
        <taxon>Sar</taxon>
        <taxon>Alveolata</taxon>
        <taxon>Ciliophora</taxon>
        <taxon>Intramacronucleata</taxon>
        <taxon>Oligohymenophorea</taxon>
        <taxon>Hymenostomatida</taxon>
        <taxon>Tetrahymenina</taxon>
        <taxon>Tetrahymenidae</taxon>
        <taxon>Tetrahymena</taxon>
    </lineage>
</organism>
<dbReference type="Proteomes" id="UP000009168">
    <property type="component" value="Unassembled WGS sequence"/>
</dbReference>
<reference evidence="3" key="1">
    <citation type="journal article" date="2006" name="PLoS Biol.">
        <title>Macronuclear genome sequence of the ciliate Tetrahymena thermophila, a model eukaryote.</title>
        <authorList>
            <person name="Eisen J.A."/>
            <person name="Coyne R.S."/>
            <person name="Wu M."/>
            <person name="Wu D."/>
            <person name="Thiagarajan M."/>
            <person name="Wortman J.R."/>
            <person name="Badger J.H."/>
            <person name="Ren Q."/>
            <person name="Amedeo P."/>
            <person name="Jones K.M."/>
            <person name="Tallon L.J."/>
            <person name="Delcher A.L."/>
            <person name="Salzberg S.L."/>
            <person name="Silva J.C."/>
            <person name="Haas B.J."/>
            <person name="Majoros W.H."/>
            <person name="Farzad M."/>
            <person name="Carlton J.M."/>
            <person name="Smith R.K. Jr."/>
            <person name="Garg J."/>
            <person name="Pearlman R.E."/>
            <person name="Karrer K.M."/>
            <person name="Sun L."/>
            <person name="Manning G."/>
            <person name="Elde N.C."/>
            <person name="Turkewitz A.P."/>
            <person name="Asai D.J."/>
            <person name="Wilkes D.E."/>
            <person name="Wang Y."/>
            <person name="Cai H."/>
            <person name="Collins K."/>
            <person name="Stewart B.A."/>
            <person name="Lee S.R."/>
            <person name="Wilamowska K."/>
            <person name="Weinberg Z."/>
            <person name="Ruzzo W.L."/>
            <person name="Wloga D."/>
            <person name="Gaertig J."/>
            <person name="Frankel J."/>
            <person name="Tsao C.-C."/>
            <person name="Gorovsky M.A."/>
            <person name="Keeling P.J."/>
            <person name="Waller R.F."/>
            <person name="Patron N.J."/>
            <person name="Cherry J.M."/>
            <person name="Stover N.A."/>
            <person name="Krieger C.J."/>
            <person name="del Toro C."/>
            <person name="Ryder H.F."/>
            <person name="Williamson S.C."/>
            <person name="Barbeau R.A."/>
            <person name="Hamilton E.P."/>
            <person name="Orias E."/>
        </authorList>
    </citation>
    <scope>NUCLEOTIDE SEQUENCE [LARGE SCALE GENOMIC DNA]</scope>
    <source>
        <strain evidence="3">SB210</strain>
    </source>
</reference>
<gene>
    <name evidence="2" type="ORF">TTHERM_000263288</name>
</gene>
<dbReference type="OrthoDB" id="431454at2759"/>
<dbReference type="RefSeq" id="XP_012651349.1">
    <property type="nucleotide sequence ID" value="XM_012795895.1"/>
</dbReference>
<dbReference type="KEGG" id="tet:TTHERM_000263288"/>
<evidence type="ECO:0000313" key="2">
    <source>
        <dbReference type="EMBL" id="EWS76109.1"/>
    </source>
</evidence>
<dbReference type="EMBL" id="GG662830">
    <property type="protein sequence ID" value="EWS76109.1"/>
    <property type="molecule type" value="Genomic_DNA"/>
</dbReference>
<sequence>MTKMGKLYFATLKLIIQQNYYIFKTFNALFQPSGKEFFVINNRHQVNKAYLQQLNQIELSQLKLLTKADFLQKSFKYDNLNQVTRWMKIDNTFNSLDYDGIVYMPGTNKTYSTYQPPDDCPYKGSYNFDPRCRYYYQPTVGNISTVIFPPTMNLGTTGTYYASQFCQRRVNLGSQKQNEIFSVLCITLNLQVLPAYFQNFGNNSIYQMLIDPSSLTVLYNSQAQIQQQVTVMQTETDYLQDQSQANIFIQNLTQNSNNVILNTSSYQLAYLLDNSQQTFQYNRNGTDCLVILNVISIVDKVPKVERNRLNDPAPKFQLKKVYLFLDVLTKENLQIYATNLQNTIYFYNKIFVYTSYGLICIILQIQIYYSIILGKYILNPIIHLSYILSKIKIQNLNQTINFDQKEKITEKLQTSYVNSSQIVFNEMKTDSVNQIFIDEQIDADFEGLCHSRDTQDLLNNFQDMFKVLRFTTQNFYKEDASLQLLNLIKQIQHFQRFGNHRALGVCYNNMGVIHYNCGRFQEASENFQQAIIYANYELNTYSHHHQGEAVELSQNLKRITAHLRSSIQNNLSLEFTEDVSNLNISIQQEKQRQTKQYSQFQSYQVELYWSLFNRKTNLIKAMYMFIQNSNNKLWDIIEDYAFENIIISQIYLPPSNKREMINYYILSKVLQKQSLDNEAIQVLNRLSNFYVKIQESKYGKQSQENQKQTDVNSVQIINSQWKRELYSDNFINQSKNMQISNINQPNNIMSYNDDTNNSFILYSPIKKTKSMSKKINIQDKIKDKVQNLFKTQNNNFLNKLQINFQKIDKNLIQEKEPDQKVNQSKLKNSIYDSKKNKGIYNNQKKNVKDSNNKFLLGNDFCHHNISVANSKTNLYPFLFFQEGKEKSYDKITNQISQQPQNKYLADSQSQNEFHNILQKQRFSMLKSILSQQEVTKSSNQKSNKQIKFILKKKEKVKATALENNKFIFYPVRKHKNNDKVIQYEYSSDIYFQYCSIEHASYLIKQQHFYNAAVMLTSSFETCQYYLPHLRKIQMDMLFNIFQQQNIKSKDFEIANKRYSQMTSSNFNIYLISACQKQSVQLKLYAICNDLVNEILFKENDYFGLIQYSYEEQIFTQLIASTQVKLIQQAPLFFEQILLSLLPKKQANHTQKLKNDKIQLQQKKTLGYPQSTSNLPSLNQISVFQDINQQSFQNSNLNLKTGSILKSDNYHFNKKAQNQKSDQESFDAREDISSFHLKQKLNFARNEFLEQIDLNTSQTSIESYTIPNQIQFFQTKENIKQHNLTKMLTQKYFQTISSLNTTLTIKNNSQKQLPQPQSINNSNIPFKEDYMQQIYTFMDDKFKEDSINIKNLSKKNGQNTQNNSNNSNYYNIQLQKSDSEKTQNLMNLEKQEQQITGLDQLKNQQAIQCQFNTSPKSSQYKNRQQSIDQAQKKVNMQYQKSFLPNQIQIFNASNQKQQPISDNTFQMDLFMFNSSPTSKQTSPLNQFQHLHDDQNKSYQLKSYENQFVDQKVSQNRKYHEMKKQQCKSSEYLFHLGVHACLKQFILNSDEKLSIHLTQNKYKHQSNKKYEPQKNQQAYLIYITDQYFQITKSNLMQELTQLLISIGTELLILVLNDVQQLDESSGLENVSIDGKQIISFFNSEQKMLQYIYNTREHLKNYLMPMVIEHF</sequence>
<keyword evidence="1" id="KW-0472">Membrane</keyword>
<name>W7XLD7_TETTS</name>
<feature type="transmembrane region" description="Helical" evidence="1">
    <location>
        <begin position="350"/>
        <end position="369"/>
    </location>
</feature>
<keyword evidence="1" id="KW-1133">Transmembrane helix</keyword>
<proteinExistence type="predicted"/>
<accession>W7XLD7</accession>